<keyword evidence="2" id="KW-0812">Transmembrane</keyword>
<feature type="compositionally biased region" description="Basic and acidic residues" evidence="1">
    <location>
        <begin position="261"/>
        <end position="279"/>
    </location>
</feature>
<keyword evidence="2" id="KW-1133">Transmembrane helix</keyword>
<keyword evidence="4" id="KW-1185">Reference proteome</keyword>
<keyword evidence="2" id="KW-0472">Membrane</keyword>
<evidence type="ECO:0000313" key="4">
    <source>
        <dbReference type="Proteomes" id="UP000799778"/>
    </source>
</evidence>
<dbReference type="AlphaFoldDB" id="A0A6A5X6Z1"/>
<feature type="compositionally biased region" description="Basic and acidic residues" evidence="1">
    <location>
        <begin position="233"/>
        <end position="253"/>
    </location>
</feature>
<sequence length="279" mass="31124">MYITKRSNVGPQLAFTLPLIFAILLVVLAFAVYLLWKYRLWQRQRSQDTTGKQLDPESLEGGDSPVPDLFTRFQQFQNPHYTPQIIFDGSSDEKTQHKTYIAEIPQVHCAKAATPHIVEINPARPEPKGVGIRGRMGSINGDTNRRAVMADDTLILVAPESGSTPPLPGYSSTASSPQFPSPAELPSDWPLKAQTTIPTIEISSPTDEKPPRTEFETPTVVSESQAVDTASPETKETKTDEKPPAQREKRDSIVEIQTLEEDQRKKDEETQDRRSTGDR</sequence>
<accession>A0A6A5X6Z1</accession>
<evidence type="ECO:0000256" key="1">
    <source>
        <dbReference type="SAM" id="MobiDB-lite"/>
    </source>
</evidence>
<feature type="compositionally biased region" description="Low complexity" evidence="1">
    <location>
        <begin position="195"/>
        <end position="205"/>
    </location>
</feature>
<dbReference type="GeneID" id="54287089"/>
<protein>
    <submittedName>
        <fullName evidence="3">Uncharacterized protein</fullName>
    </submittedName>
</protein>
<organism evidence="3 4">
    <name type="scientific">Aaosphaeria arxii CBS 175.79</name>
    <dbReference type="NCBI Taxonomy" id="1450172"/>
    <lineage>
        <taxon>Eukaryota</taxon>
        <taxon>Fungi</taxon>
        <taxon>Dikarya</taxon>
        <taxon>Ascomycota</taxon>
        <taxon>Pezizomycotina</taxon>
        <taxon>Dothideomycetes</taxon>
        <taxon>Pleosporomycetidae</taxon>
        <taxon>Pleosporales</taxon>
        <taxon>Pleosporales incertae sedis</taxon>
        <taxon>Aaosphaeria</taxon>
    </lineage>
</organism>
<dbReference type="EMBL" id="ML978082">
    <property type="protein sequence ID" value="KAF2008672.1"/>
    <property type="molecule type" value="Genomic_DNA"/>
</dbReference>
<feature type="compositionally biased region" description="Polar residues" evidence="1">
    <location>
        <begin position="219"/>
        <end position="232"/>
    </location>
</feature>
<feature type="transmembrane region" description="Helical" evidence="2">
    <location>
        <begin position="12"/>
        <end position="36"/>
    </location>
</feature>
<name>A0A6A5X6Z1_9PLEO</name>
<gene>
    <name evidence="3" type="ORF">BU24DRAFT_429243</name>
</gene>
<feature type="compositionally biased region" description="Basic and acidic residues" evidence="1">
    <location>
        <begin position="206"/>
        <end position="215"/>
    </location>
</feature>
<reference evidence="3" key="1">
    <citation type="journal article" date="2020" name="Stud. Mycol.">
        <title>101 Dothideomycetes genomes: a test case for predicting lifestyles and emergence of pathogens.</title>
        <authorList>
            <person name="Haridas S."/>
            <person name="Albert R."/>
            <person name="Binder M."/>
            <person name="Bloem J."/>
            <person name="Labutti K."/>
            <person name="Salamov A."/>
            <person name="Andreopoulos B."/>
            <person name="Baker S."/>
            <person name="Barry K."/>
            <person name="Bills G."/>
            <person name="Bluhm B."/>
            <person name="Cannon C."/>
            <person name="Castanera R."/>
            <person name="Culley D."/>
            <person name="Daum C."/>
            <person name="Ezra D."/>
            <person name="Gonzalez J."/>
            <person name="Henrissat B."/>
            <person name="Kuo A."/>
            <person name="Liang C."/>
            <person name="Lipzen A."/>
            <person name="Lutzoni F."/>
            <person name="Magnuson J."/>
            <person name="Mondo S."/>
            <person name="Nolan M."/>
            <person name="Ohm R."/>
            <person name="Pangilinan J."/>
            <person name="Park H.-J."/>
            <person name="Ramirez L."/>
            <person name="Alfaro M."/>
            <person name="Sun H."/>
            <person name="Tritt A."/>
            <person name="Yoshinaga Y."/>
            <person name="Zwiers L.-H."/>
            <person name="Turgeon B."/>
            <person name="Goodwin S."/>
            <person name="Spatafora J."/>
            <person name="Crous P."/>
            <person name="Grigoriev I."/>
        </authorList>
    </citation>
    <scope>NUCLEOTIDE SEQUENCE</scope>
    <source>
        <strain evidence="3">CBS 175.79</strain>
    </source>
</reference>
<dbReference type="RefSeq" id="XP_033377011.1">
    <property type="nucleotide sequence ID" value="XM_033529692.1"/>
</dbReference>
<feature type="region of interest" description="Disordered" evidence="1">
    <location>
        <begin position="159"/>
        <end position="279"/>
    </location>
</feature>
<dbReference type="Proteomes" id="UP000799778">
    <property type="component" value="Unassembled WGS sequence"/>
</dbReference>
<proteinExistence type="predicted"/>
<evidence type="ECO:0000256" key="2">
    <source>
        <dbReference type="SAM" id="Phobius"/>
    </source>
</evidence>
<evidence type="ECO:0000313" key="3">
    <source>
        <dbReference type="EMBL" id="KAF2008672.1"/>
    </source>
</evidence>